<proteinExistence type="predicted"/>
<evidence type="ECO:0000313" key="3">
    <source>
        <dbReference type="Proteomes" id="UP001153954"/>
    </source>
</evidence>
<accession>A0AAU9UAA5</accession>
<feature type="compositionally biased region" description="Polar residues" evidence="1">
    <location>
        <begin position="127"/>
        <end position="152"/>
    </location>
</feature>
<feature type="region of interest" description="Disordered" evidence="1">
    <location>
        <begin position="127"/>
        <end position="156"/>
    </location>
</feature>
<evidence type="ECO:0000256" key="1">
    <source>
        <dbReference type="SAM" id="MobiDB-lite"/>
    </source>
</evidence>
<keyword evidence="3" id="KW-1185">Reference proteome</keyword>
<comment type="caution">
    <text evidence="2">The sequence shown here is derived from an EMBL/GenBank/DDBJ whole genome shotgun (WGS) entry which is preliminary data.</text>
</comment>
<evidence type="ECO:0000313" key="2">
    <source>
        <dbReference type="EMBL" id="CAH2095966.1"/>
    </source>
</evidence>
<feature type="region of interest" description="Disordered" evidence="1">
    <location>
        <begin position="66"/>
        <end position="94"/>
    </location>
</feature>
<dbReference type="Proteomes" id="UP001153954">
    <property type="component" value="Unassembled WGS sequence"/>
</dbReference>
<feature type="region of interest" description="Disordered" evidence="1">
    <location>
        <begin position="194"/>
        <end position="219"/>
    </location>
</feature>
<dbReference type="AlphaFoldDB" id="A0AAU9UAA5"/>
<gene>
    <name evidence="2" type="ORF">EEDITHA_LOCUS11355</name>
</gene>
<name>A0AAU9UAA5_EUPED</name>
<protein>
    <submittedName>
        <fullName evidence="2">Uncharacterized protein</fullName>
    </submittedName>
</protein>
<sequence>MSSLEKEAKENVYAVHEPHIQYELTINKHGEPPKYLSLSKPLTHQRTHAFDPQHFKFKEINNNFFNENNLPTFKSDQRNRKSDRSYKRNNKNRQCYSCQSNQDIKYSIDPNFGMVRASEKNYMSDAQNIRNNTRSSLTNKSRIYERNNSGRKNATRKIEEKDTNFKRIDSKRVSNGSKKVKNVQIHNRPVYENEKERSFEELKAEQKLQDDKNKTNSMPRTGKVREIASKFDRNSCENFRQAAKEKVERPKSIQSYDQAYLDHVFPDAVEI</sequence>
<feature type="compositionally biased region" description="Basic and acidic residues" evidence="1">
    <location>
        <begin position="194"/>
        <end position="214"/>
    </location>
</feature>
<reference evidence="2" key="1">
    <citation type="submission" date="2022-03" db="EMBL/GenBank/DDBJ databases">
        <authorList>
            <person name="Tunstrom K."/>
        </authorList>
    </citation>
    <scope>NUCLEOTIDE SEQUENCE</scope>
</reference>
<dbReference type="EMBL" id="CAKOGL010000016">
    <property type="protein sequence ID" value="CAH2095966.1"/>
    <property type="molecule type" value="Genomic_DNA"/>
</dbReference>
<organism evidence="2 3">
    <name type="scientific">Euphydryas editha</name>
    <name type="common">Edith's checkerspot</name>
    <dbReference type="NCBI Taxonomy" id="104508"/>
    <lineage>
        <taxon>Eukaryota</taxon>
        <taxon>Metazoa</taxon>
        <taxon>Ecdysozoa</taxon>
        <taxon>Arthropoda</taxon>
        <taxon>Hexapoda</taxon>
        <taxon>Insecta</taxon>
        <taxon>Pterygota</taxon>
        <taxon>Neoptera</taxon>
        <taxon>Endopterygota</taxon>
        <taxon>Lepidoptera</taxon>
        <taxon>Glossata</taxon>
        <taxon>Ditrysia</taxon>
        <taxon>Papilionoidea</taxon>
        <taxon>Nymphalidae</taxon>
        <taxon>Nymphalinae</taxon>
        <taxon>Euphydryas</taxon>
    </lineage>
</organism>
<feature type="compositionally biased region" description="Basic and acidic residues" evidence="1">
    <location>
        <begin position="75"/>
        <end position="86"/>
    </location>
</feature>